<name>A0A5C6UKX0_9SPHN</name>
<dbReference type="EMBL" id="VOQR01000001">
    <property type="protein sequence ID" value="TXC72128.1"/>
    <property type="molecule type" value="Genomic_DNA"/>
</dbReference>
<dbReference type="Proteomes" id="UP000321250">
    <property type="component" value="Unassembled WGS sequence"/>
</dbReference>
<dbReference type="RefSeq" id="WP_147083405.1">
    <property type="nucleotide sequence ID" value="NZ_VOQR01000001.1"/>
</dbReference>
<evidence type="ECO:0000313" key="1">
    <source>
        <dbReference type="EMBL" id="TXC72128.1"/>
    </source>
</evidence>
<protein>
    <submittedName>
        <fullName evidence="1">Uncharacterized protein</fullName>
    </submittedName>
</protein>
<dbReference type="OrthoDB" id="9135221at2"/>
<dbReference type="AlphaFoldDB" id="A0A5C6UKX0"/>
<evidence type="ECO:0000313" key="2">
    <source>
        <dbReference type="Proteomes" id="UP000321250"/>
    </source>
</evidence>
<keyword evidence="2" id="KW-1185">Reference proteome</keyword>
<organism evidence="1 2">
    <name type="scientific">Sphingomonas ginsenosidivorax</name>
    <dbReference type="NCBI Taxonomy" id="862135"/>
    <lineage>
        <taxon>Bacteria</taxon>
        <taxon>Pseudomonadati</taxon>
        <taxon>Pseudomonadota</taxon>
        <taxon>Alphaproteobacteria</taxon>
        <taxon>Sphingomonadales</taxon>
        <taxon>Sphingomonadaceae</taxon>
        <taxon>Sphingomonas</taxon>
    </lineage>
</organism>
<accession>A0A5C6UKX0</accession>
<reference evidence="1 2" key="1">
    <citation type="journal article" date="2013" name="Antonie Van Leeuwenhoek">
        <title>Sphingomonas ginsenosidivorax sp. nov., with the ability to transform ginsenosides.</title>
        <authorList>
            <person name="Jin X.F."/>
            <person name="Kim J.K."/>
            <person name="Liu Q.M."/>
            <person name="Kang M.S."/>
            <person name="He D."/>
            <person name="Jin F.X."/>
            <person name="Kim S.C."/>
            <person name="Im W.T."/>
        </authorList>
    </citation>
    <scope>NUCLEOTIDE SEQUENCE [LARGE SCALE GENOMIC DNA]</scope>
    <source>
        <strain evidence="1 2">KHI67</strain>
    </source>
</reference>
<sequence length="189" mass="20751">MAKRTTKVARAASTARTDIVVGGQPIAKAYHVPDLKPKATGPWTVEREKLAWTDPKTGLDCIVRRMAKGHFAAFVAVPRDHPLHAYSAEAIPPGLLRTHGGIDYAQACDHRGPEDRSICHVHRGAFESKDDAWWIGTSCDEIGDLVPDDPSHAAEARRLGIEQVYRNERYAVELCTTLAHDLAAVGELR</sequence>
<gene>
    <name evidence="1" type="ORF">FSB78_15125</name>
</gene>
<comment type="caution">
    <text evidence="1">The sequence shown here is derived from an EMBL/GenBank/DDBJ whole genome shotgun (WGS) entry which is preliminary data.</text>
</comment>
<proteinExistence type="predicted"/>